<dbReference type="EMBL" id="QASA01000001">
    <property type="protein sequence ID" value="RDC63318.1"/>
    <property type="molecule type" value="Genomic_DNA"/>
</dbReference>
<name>A0A369QM50_9BACT</name>
<organism evidence="1 2">
    <name type="scientific">Adhaeribacter pallidiroseus</name>
    <dbReference type="NCBI Taxonomy" id="2072847"/>
    <lineage>
        <taxon>Bacteria</taxon>
        <taxon>Pseudomonadati</taxon>
        <taxon>Bacteroidota</taxon>
        <taxon>Cytophagia</taxon>
        <taxon>Cytophagales</taxon>
        <taxon>Hymenobacteraceae</taxon>
        <taxon>Adhaeribacter</taxon>
    </lineage>
</organism>
<gene>
    <name evidence="1" type="ORF">AHMF7616_01920</name>
</gene>
<keyword evidence="2" id="KW-1185">Reference proteome</keyword>
<dbReference type="Proteomes" id="UP000253919">
    <property type="component" value="Unassembled WGS sequence"/>
</dbReference>
<dbReference type="RefSeq" id="WP_115372647.1">
    <property type="nucleotide sequence ID" value="NZ_QASA01000001.1"/>
</dbReference>
<protein>
    <submittedName>
        <fullName evidence="1">Uncharacterized protein</fullName>
    </submittedName>
</protein>
<comment type="caution">
    <text evidence="1">The sequence shown here is derived from an EMBL/GenBank/DDBJ whole genome shotgun (WGS) entry which is preliminary data.</text>
</comment>
<evidence type="ECO:0000313" key="1">
    <source>
        <dbReference type="EMBL" id="RDC63318.1"/>
    </source>
</evidence>
<reference evidence="1 2" key="1">
    <citation type="submission" date="2018-04" db="EMBL/GenBank/DDBJ databases">
        <title>Adhaeribacter sp. HMF7616 genome sequencing and assembly.</title>
        <authorList>
            <person name="Kang H."/>
            <person name="Kang J."/>
            <person name="Cha I."/>
            <person name="Kim H."/>
            <person name="Joh K."/>
        </authorList>
    </citation>
    <scope>NUCLEOTIDE SEQUENCE [LARGE SCALE GENOMIC DNA]</scope>
    <source>
        <strain evidence="1 2">HMF7616</strain>
    </source>
</reference>
<accession>A0A369QM50</accession>
<evidence type="ECO:0000313" key="2">
    <source>
        <dbReference type="Proteomes" id="UP000253919"/>
    </source>
</evidence>
<proteinExistence type="predicted"/>
<sequence>MSITKIKQIEDLKVSLNDIKASLAEAVKNSKEKFSKSVGQEYEDFFKGKGFIVDSLSNFSGKIASYGTYSITLKFPNSDFTSYKLDLPEPNQAAYLIKIFSKNIPTGNTSRIIPQEPDQRLNAEIQFLQEQIFIAKKEKENASSEKYYFQVTNDVSSRQMMYSGPPKSYKKDFESFTDLLQELIKD</sequence>
<dbReference type="AlphaFoldDB" id="A0A369QM50"/>